<reference evidence="1 2" key="1">
    <citation type="submission" date="2014-01" db="EMBL/GenBank/DDBJ databases">
        <title>Actinotalea ferrariae CF5-4.</title>
        <authorList>
            <person name="Chen F."/>
            <person name="Li Y."/>
            <person name="Wang G."/>
        </authorList>
    </citation>
    <scope>NUCLEOTIDE SEQUENCE [LARGE SCALE GENOMIC DNA]</scope>
    <source>
        <strain evidence="1 2">CF5-4</strain>
    </source>
</reference>
<keyword evidence="2" id="KW-1185">Reference proteome</keyword>
<sequence length="352" mass="38888">MTRRISTPGARPATRRRTTATTAAVGVLALLLTACGGDVGTDGEKEDEGDAAPFGSGPLDAYFERIYGGMDENAWEDQQREVEALMAECMAEQGFEYVPVDYSSMSQTPVEEPDVEWGTREFAEQYGYGMTTYPGMDEQPAPEEQVWEDPNQVYVDAMSETEREAYYVALYGAQSGPEPGEEEEWVYDWTQAGCQGSSQHAIEEKYGLGGEEMTALQEEMEALWGQVAADERITALTTRWADCMADAGYPGLAAVEDAQNAIMEEQNAIQEEVFAGADESADWEALQAEVEERTAGLTEKEIAMAVADFECREEVEFDSVQVEVTNEYQQTFVDAHRAELDAWVESVEAARS</sequence>
<dbReference type="OrthoDB" id="3403621at2"/>
<name>A0A021VPP1_9CELL</name>
<gene>
    <name evidence="1" type="ORF">N866_02595</name>
</gene>
<dbReference type="EMBL" id="AXCW01000122">
    <property type="protein sequence ID" value="EYR63149.1"/>
    <property type="molecule type" value="Genomic_DNA"/>
</dbReference>
<evidence type="ECO:0000313" key="1">
    <source>
        <dbReference type="EMBL" id="EYR63149.1"/>
    </source>
</evidence>
<dbReference type="RefSeq" id="WP_034226492.1">
    <property type="nucleotide sequence ID" value="NZ_AXCW01000122.1"/>
</dbReference>
<organism evidence="1 2">
    <name type="scientific">Actinotalea ferrariae CF5-4</name>
    <dbReference type="NCBI Taxonomy" id="948458"/>
    <lineage>
        <taxon>Bacteria</taxon>
        <taxon>Bacillati</taxon>
        <taxon>Actinomycetota</taxon>
        <taxon>Actinomycetes</taxon>
        <taxon>Micrococcales</taxon>
        <taxon>Cellulomonadaceae</taxon>
        <taxon>Actinotalea</taxon>
    </lineage>
</organism>
<proteinExistence type="predicted"/>
<dbReference type="AlphaFoldDB" id="A0A021VPP1"/>
<dbReference type="Proteomes" id="UP000019753">
    <property type="component" value="Unassembled WGS sequence"/>
</dbReference>
<accession>A0A021VPP1</accession>
<dbReference type="PROSITE" id="PS51257">
    <property type="entry name" value="PROKAR_LIPOPROTEIN"/>
    <property type="match status" value="1"/>
</dbReference>
<comment type="caution">
    <text evidence="1">The sequence shown here is derived from an EMBL/GenBank/DDBJ whole genome shotgun (WGS) entry which is preliminary data.</text>
</comment>
<evidence type="ECO:0000313" key="2">
    <source>
        <dbReference type="Proteomes" id="UP000019753"/>
    </source>
</evidence>
<protein>
    <submittedName>
        <fullName evidence="1">Uncharacterized protein</fullName>
    </submittedName>
</protein>